<organism evidence="14 15">
    <name type="scientific">Elysia chlorotica</name>
    <name type="common">Eastern emerald elysia</name>
    <name type="synonym">Sea slug</name>
    <dbReference type="NCBI Taxonomy" id="188477"/>
    <lineage>
        <taxon>Eukaryota</taxon>
        <taxon>Metazoa</taxon>
        <taxon>Spiralia</taxon>
        <taxon>Lophotrochozoa</taxon>
        <taxon>Mollusca</taxon>
        <taxon>Gastropoda</taxon>
        <taxon>Heterobranchia</taxon>
        <taxon>Euthyneura</taxon>
        <taxon>Panpulmonata</taxon>
        <taxon>Sacoglossa</taxon>
        <taxon>Placobranchoidea</taxon>
        <taxon>Plakobranchidae</taxon>
        <taxon>Elysia</taxon>
    </lineage>
</organism>
<evidence type="ECO:0000256" key="11">
    <source>
        <dbReference type="PROSITE-ProRule" id="PRU00176"/>
    </source>
</evidence>
<dbReference type="Proteomes" id="UP000271974">
    <property type="component" value="Unassembled WGS sequence"/>
</dbReference>
<proteinExistence type="predicted"/>
<dbReference type="CDD" id="cd12251">
    <property type="entry name" value="RRM3_hnRNPR_like"/>
    <property type="match status" value="1"/>
</dbReference>
<dbReference type="PANTHER" id="PTHR21245">
    <property type="entry name" value="HETEROGENEOUS NUCLEAR RIBONUCLEOPROTEIN"/>
    <property type="match status" value="1"/>
</dbReference>
<dbReference type="NCBIfam" id="TIGR01648">
    <property type="entry name" value="hnRNP-R-Q"/>
    <property type="match status" value="1"/>
</dbReference>
<dbReference type="GO" id="GO:0005737">
    <property type="term" value="C:cytoplasm"/>
    <property type="evidence" value="ECO:0007669"/>
    <property type="project" value="UniProtKB-SubCell"/>
</dbReference>
<dbReference type="SUPFAM" id="SSF54768">
    <property type="entry name" value="dsRNA-binding domain-like"/>
    <property type="match status" value="1"/>
</dbReference>
<dbReference type="InterPro" id="IPR012677">
    <property type="entry name" value="Nucleotide-bd_a/b_plait_sf"/>
</dbReference>
<dbReference type="Gene3D" id="3.30.160.20">
    <property type="match status" value="1"/>
</dbReference>
<dbReference type="GO" id="GO:0003723">
    <property type="term" value="F:RNA binding"/>
    <property type="evidence" value="ECO:0007669"/>
    <property type="project" value="UniProtKB-UniRule"/>
</dbReference>
<keyword evidence="9" id="KW-0469">Meiosis</keyword>
<comment type="caution">
    <text evidence="14">The sequence shown here is derived from an EMBL/GenBank/DDBJ whole genome shotgun (WGS) entry which is preliminary data.</text>
</comment>
<dbReference type="FunFam" id="3.30.70.330:FF:000022">
    <property type="entry name" value="APOBEC1 complementation factor isoform X1"/>
    <property type="match status" value="1"/>
</dbReference>
<keyword evidence="6" id="KW-0744">Spermatogenesis</keyword>
<dbReference type="EMBL" id="RQTK01000217">
    <property type="protein sequence ID" value="RUS84130.1"/>
    <property type="molecule type" value="Genomic_DNA"/>
</dbReference>
<evidence type="ECO:0000313" key="14">
    <source>
        <dbReference type="EMBL" id="RUS84130.1"/>
    </source>
</evidence>
<evidence type="ECO:0000256" key="10">
    <source>
        <dbReference type="ARBA" id="ARBA00030581"/>
    </source>
</evidence>
<evidence type="ECO:0000256" key="6">
    <source>
        <dbReference type="ARBA" id="ARBA00022871"/>
    </source>
</evidence>
<dbReference type="OrthoDB" id="3800936at2759"/>
<dbReference type="CDD" id="cd12492">
    <property type="entry name" value="RRM2_RBM46"/>
    <property type="match status" value="1"/>
</dbReference>
<dbReference type="GO" id="GO:0048477">
    <property type="term" value="P:oogenesis"/>
    <property type="evidence" value="ECO:0007669"/>
    <property type="project" value="UniProtKB-KW"/>
</dbReference>
<dbReference type="FunFam" id="3.30.70.330:FF:000026">
    <property type="entry name" value="APOBEC1 complementation factor isoform X1"/>
    <property type="match status" value="1"/>
</dbReference>
<keyword evidence="5" id="KW-0221">Differentiation</keyword>
<dbReference type="InterPro" id="IPR006535">
    <property type="entry name" value="HnRNP_R/Q_splicing_fac"/>
</dbReference>
<feature type="domain" description="RRM" evidence="13">
    <location>
        <begin position="136"/>
        <end position="218"/>
    </location>
</feature>
<sequence length="536" mass="59320">MDSTPAQTQEIVVGKQTESALAALVNATGYPLVQENGQRKFGPPPGFKGPPPPRGCEVFVGKVPRDLYEDELVPVFQKVGNIYELRLMMDFSGTNRGFAFVTYCQRSEAKRAVQELNNFEIRKGRFLGVCSSVDNCRLFVGGIPKNKVKEDIFSEMSKVTQGVVNVIVYPCAVDKTKNRGFAFVEYESHRAAAMARRKLVPGTVELWGQPIKVDWAEPEPEADEDVMSQVRVLYVRNLMLSTTEEKLHEVFTKAAGRDGVLERVKKLRDYAFIHFTSREDAVKAMEVVNGSYIDDALVEVVLAKPVDKTDLAAPTKFLSESKITFTLFISCRLFTSPGTVGSRGKDRGASRGRGAGGSRSYSSNSNVASSWSLAVARLLFDLLPGVELTPTNPLTLRPHPMKSPVQLLQELCQKNNWGAPVYQLHSAFQKDAFRDTSSQFFLYKVSIPALPNHLITPNKLCRTLEEARIFAAEYTLKSFGIPVESSEIPIPHQVTTSAAAYQARPLAPAISIAREVQVPISYTTPYVVSSADYGRF</sequence>
<dbReference type="CDD" id="cd12249">
    <property type="entry name" value="RRM1_hnRNPR_like"/>
    <property type="match status" value="1"/>
</dbReference>
<evidence type="ECO:0000259" key="13">
    <source>
        <dbReference type="PROSITE" id="PS50102"/>
    </source>
</evidence>
<keyword evidence="3" id="KW-0963">Cytoplasm</keyword>
<dbReference type="PROSITE" id="PS50102">
    <property type="entry name" value="RRM"/>
    <property type="match status" value="3"/>
</dbReference>
<dbReference type="InterPro" id="IPR000504">
    <property type="entry name" value="RRM_dom"/>
</dbReference>
<evidence type="ECO:0000256" key="3">
    <source>
        <dbReference type="ARBA" id="ARBA00022490"/>
    </source>
</evidence>
<evidence type="ECO:0000256" key="12">
    <source>
        <dbReference type="SAM" id="MobiDB-lite"/>
    </source>
</evidence>
<dbReference type="InterPro" id="IPR035979">
    <property type="entry name" value="RBD_domain_sf"/>
</dbReference>
<evidence type="ECO:0000256" key="8">
    <source>
        <dbReference type="ARBA" id="ARBA00022943"/>
    </source>
</evidence>
<keyword evidence="7 11" id="KW-0694">RNA-binding</keyword>
<keyword evidence="8" id="KW-0896">Oogenesis</keyword>
<evidence type="ECO:0000313" key="15">
    <source>
        <dbReference type="Proteomes" id="UP000271974"/>
    </source>
</evidence>
<reference evidence="14 15" key="1">
    <citation type="submission" date="2019-01" db="EMBL/GenBank/DDBJ databases">
        <title>A draft genome assembly of the solar-powered sea slug Elysia chlorotica.</title>
        <authorList>
            <person name="Cai H."/>
            <person name="Li Q."/>
            <person name="Fang X."/>
            <person name="Li J."/>
            <person name="Curtis N.E."/>
            <person name="Altenburger A."/>
            <person name="Shibata T."/>
            <person name="Feng M."/>
            <person name="Maeda T."/>
            <person name="Schwartz J.A."/>
            <person name="Shigenobu S."/>
            <person name="Lundholm N."/>
            <person name="Nishiyama T."/>
            <person name="Yang H."/>
            <person name="Hasebe M."/>
            <person name="Li S."/>
            <person name="Pierce S.K."/>
            <person name="Wang J."/>
        </authorList>
    </citation>
    <scope>NUCLEOTIDE SEQUENCE [LARGE SCALE GENOMIC DNA]</scope>
    <source>
        <strain evidence="14">EC2010</strain>
        <tissue evidence="14">Whole organism of an adult</tissue>
    </source>
</reference>
<feature type="region of interest" description="Disordered" evidence="12">
    <location>
        <begin position="339"/>
        <end position="365"/>
    </location>
</feature>
<evidence type="ECO:0000256" key="7">
    <source>
        <dbReference type="ARBA" id="ARBA00022884"/>
    </source>
</evidence>
<dbReference type="FunFam" id="3.30.70.330:FF:000027">
    <property type="entry name" value="Heterogeneous nuclear ribonucleoprotein q isoform"/>
    <property type="match status" value="1"/>
</dbReference>
<feature type="domain" description="RRM" evidence="13">
    <location>
        <begin position="231"/>
        <end position="305"/>
    </location>
</feature>
<keyword evidence="4" id="KW-0677">Repeat</keyword>
<evidence type="ECO:0000256" key="9">
    <source>
        <dbReference type="ARBA" id="ARBA00023254"/>
    </source>
</evidence>
<evidence type="ECO:0000256" key="4">
    <source>
        <dbReference type="ARBA" id="ARBA00022737"/>
    </source>
</evidence>
<dbReference type="Pfam" id="PF00076">
    <property type="entry name" value="RRM_1"/>
    <property type="match status" value="3"/>
</dbReference>
<accession>A0A3S1A6S7</accession>
<feature type="domain" description="RRM" evidence="13">
    <location>
        <begin position="56"/>
        <end position="134"/>
    </location>
</feature>
<keyword evidence="15" id="KW-1185">Reference proteome</keyword>
<evidence type="ECO:0000256" key="1">
    <source>
        <dbReference type="ARBA" id="ARBA00004496"/>
    </source>
</evidence>
<dbReference type="Pfam" id="PF14709">
    <property type="entry name" value="DND1_DSRM"/>
    <property type="match status" value="1"/>
</dbReference>
<dbReference type="Gene3D" id="3.30.70.330">
    <property type="match status" value="3"/>
</dbReference>
<name>A0A3S1A6S7_ELYCH</name>
<protein>
    <recommendedName>
        <fullName evidence="2">Probable RNA-binding protein 46</fullName>
    </recommendedName>
    <alternativeName>
        <fullName evidence="10">RNA-binding motif protein 46</fullName>
    </alternativeName>
</protein>
<dbReference type="AlphaFoldDB" id="A0A3S1A6S7"/>
<dbReference type="STRING" id="188477.A0A3S1A6S7"/>
<evidence type="ECO:0000256" key="5">
    <source>
        <dbReference type="ARBA" id="ARBA00022782"/>
    </source>
</evidence>
<dbReference type="InterPro" id="IPR034435">
    <property type="entry name" value="RBM46_RRM2"/>
</dbReference>
<evidence type="ECO:0000256" key="2">
    <source>
        <dbReference type="ARBA" id="ARBA00021018"/>
    </source>
</evidence>
<dbReference type="GO" id="GO:0007283">
    <property type="term" value="P:spermatogenesis"/>
    <property type="evidence" value="ECO:0007669"/>
    <property type="project" value="UniProtKB-KW"/>
</dbReference>
<gene>
    <name evidence="14" type="ORF">EGW08_008104</name>
</gene>
<dbReference type="GO" id="GO:0051321">
    <property type="term" value="P:meiotic cell cycle"/>
    <property type="evidence" value="ECO:0007669"/>
    <property type="project" value="UniProtKB-KW"/>
</dbReference>
<dbReference type="SUPFAM" id="SSF54928">
    <property type="entry name" value="RNA-binding domain, RBD"/>
    <property type="match status" value="2"/>
</dbReference>
<comment type="subcellular location">
    <subcellularLocation>
        <location evidence="1">Cytoplasm</location>
    </subcellularLocation>
</comment>
<dbReference type="SMART" id="SM00360">
    <property type="entry name" value="RRM"/>
    <property type="match status" value="3"/>
</dbReference>